<name>A0A4R8LNK9_9BURK</name>
<keyword evidence="2" id="KW-1185">Reference proteome</keyword>
<accession>A0A4R8LNK9</accession>
<evidence type="ECO:0000313" key="1">
    <source>
        <dbReference type="EMBL" id="TDY45361.1"/>
    </source>
</evidence>
<dbReference type="Proteomes" id="UP000295509">
    <property type="component" value="Unassembled WGS sequence"/>
</dbReference>
<dbReference type="AlphaFoldDB" id="A0A4R8LNK9"/>
<reference evidence="1 2" key="1">
    <citation type="submission" date="2019-03" db="EMBL/GenBank/DDBJ databases">
        <title>Genomic Encyclopedia of Type Strains, Phase III (KMG-III): the genomes of soil and plant-associated and newly described type strains.</title>
        <authorList>
            <person name="Whitman W."/>
        </authorList>
    </citation>
    <scope>NUCLEOTIDE SEQUENCE [LARGE SCALE GENOMIC DNA]</scope>
    <source>
        <strain evidence="1 2">LMG 29544</strain>
    </source>
</reference>
<dbReference type="EMBL" id="SORE01000014">
    <property type="protein sequence ID" value="TDY45361.1"/>
    <property type="molecule type" value="Genomic_DNA"/>
</dbReference>
<comment type="caution">
    <text evidence="1">The sequence shown here is derived from an EMBL/GenBank/DDBJ whole genome shotgun (WGS) entry which is preliminary data.</text>
</comment>
<gene>
    <name evidence="1" type="ORF">BX592_11428</name>
</gene>
<proteinExistence type="predicted"/>
<evidence type="ECO:0000313" key="2">
    <source>
        <dbReference type="Proteomes" id="UP000295509"/>
    </source>
</evidence>
<organism evidence="1 2">
    <name type="scientific">Paraburkholderia rhizosphaerae</name>
    <dbReference type="NCBI Taxonomy" id="480658"/>
    <lineage>
        <taxon>Bacteria</taxon>
        <taxon>Pseudomonadati</taxon>
        <taxon>Pseudomonadota</taxon>
        <taxon>Betaproteobacteria</taxon>
        <taxon>Burkholderiales</taxon>
        <taxon>Burkholderiaceae</taxon>
        <taxon>Paraburkholderia</taxon>
    </lineage>
</organism>
<sequence>MRAHPQDAAHTLAPVWGLDVTTIERANARRSYVVRAVAPQNFGEQQTIADTFCRNGLLPAEVPTKQAPYRDFTAKQAKTIGG</sequence>
<protein>
    <submittedName>
        <fullName evidence="1">Uncharacterized protein</fullName>
    </submittedName>
</protein>
<dbReference type="Gene3D" id="3.40.190.10">
    <property type="entry name" value="Periplasmic binding protein-like II"/>
    <property type="match status" value="1"/>
</dbReference>